<name>A0ABC9TRA4_CLOSY</name>
<comment type="caution">
    <text evidence="1">The sequence shown here is derived from an EMBL/GenBank/DDBJ whole genome shotgun (WGS) entry which is preliminary data.</text>
</comment>
<accession>A0ABC9TRA4</accession>
<organism evidence="1 2">
    <name type="scientific">[Clostridium] symbiosum ATCC 14940</name>
    <dbReference type="NCBI Taxonomy" id="411472"/>
    <lineage>
        <taxon>Bacteria</taxon>
        <taxon>Bacillati</taxon>
        <taxon>Bacillota</taxon>
        <taxon>Clostridia</taxon>
        <taxon>Lachnospirales</taxon>
        <taxon>Lachnospiraceae</taxon>
        <taxon>Otoolea</taxon>
    </lineage>
</organism>
<proteinExistence type="predicted"/>
<evidence type="ECO:0000313" key="2">
    <source>
        <dbReference type="Proteomes" id="UP000016491"/>
    </source>
</evidence>
<dbReference type="AlphaFoldDB" id="A0ABC9TRA4"/>
<reference evidence="1 2" key="1">
    <citation type="submission" date="2013-07" db="EMBL/GenBank/DDBJ databases">
        <authorList>
            <person name="Weinstock G."/>
            <person name="Sodergren E."/>
            <person name="Wylie T."/>
            <person name="Fulton L."/>
            <person name="Fulton R."/>
            <person name="Fronick C."/>
            <person name="O'Laughlin M."/>
            <person name="Godfrey J."/>
            <person name="Miner T."/>
            <person name="Herter B."/>
            <person name="Appelbaum E."/>
            <person name="Cordes M."/>
            <person name="Lek S."/>
            <person name="Wollam A."/>
            <person name="Pepin K.H."/>
            <person name="Palsikar V.B."/>
            <person name="Mitreva M."/>
            <person name="Wilson R.K."/>
        </authorList>
    </citation>
    <scope>NUCLEOTIDE SEQUENCE [LARGE SCALE GENOMIC DNA]</scope>
    <source>
        <strain evidence="1 2">ATCC 14940</strain>
    </source>
</reference>
<dbReference type="Proteomes" id="UP000016491">
    <property type="component" value="Unassembled WGS sequence"/>
</dbReference>
<dbReference type="EMBL" id="AWSU01000368">
    <property type="protein sequence ID" value="ERI73803.1"/>
    <property type="molecule type" value="Genomic_DNA"/>
</dbReference>
<sequence>MDLGGIRRLCLPLRPKVRFSPGRKTPPGVSPVRRPAAAQSFHMNKIY</sequence>
<protein>
    <submittedName>
        <fullName evidence="1">Uncharacterized protein</fullName>
    </submittedName>
</protein>
<gene>
    <name evidence="1" type="ORF">CLOSYM_04620</name>
</gene>
<evidence type="ECO:0000313" key="1">
    <source>
        <dbReference type="EMBL" id="ERI73803.1"/>
    </source>
</evidence>